<evidence type="ECO:0000313" key="3">
    <source>
        <dbReference type="Proteomes" id="UP000000763"/>
    </source>
</evidence>
<sequence>MGSVAAVGSTLSHASSAFHCRQEGVEWRGGVGEKRKMPSLPPPLEPAPETDEWGEECGRGVGERECVFVCWEKRGVEWGDGRERGLENKNLHAGELRARDAKIPLF</sequence>
<accession>Q67VH3</accession>
<protein>
    <submittedName>
        <fullName evidence="2">Uncharacterized protein</fullName>
    </submittedName>
</protein>
<dbReference type="Proteomes" id="UP000000763">
    <property type="component" value="Chromosome 6"/>
</dbReference>
<dbReference type="EMBL" id="AP004862">
    <property type="protein sequence ID" value="BAD37846.1"/>
    <property type="molecule type" value="Genomic_DNA"/>
</dbReference>
<name>Q67VH3_ORYSJ</name>
<dbReference type="AlphaFoldDB" id="Q67VH3"/>
<reference evidence="3" key="1">
    <citation type="journal article" date="2005" name="Nature">
        <title>The map-based sequence of the rice genome.</title>
        <authorList>
            <consortium name="International rice genome sequencing project (IRGSP)"/>
            <person name="Matsumoto T."/>
            <person name="Wu J."/>
            <person name="Kanamori H."/>
            <person name="Katayose Y."/>
            <person name="Fujisawa M."/>
            <person name="Namiki N."/>
            <person name="Mizuno H."/>
            <person name="Yamamoto K."/>
            <person name="Antonio B.A."/>
            <person name="Baba T."/>
            <person name="Sakata K."/>
            <person name="Nagamura Y."/>
            <person name="Aoki H."/>
            <person name="Arikawa K."/>
            <person name="Arita K."/>
            <person name="Bito T."/>
            <person name="Chiden Y."/>
            <person name="Fujitsuka N."/>
            <person name="Fukunaka R."/>
            <person name="Hamada M."/>
            <person name="Harada C."/>
            <person name="Hayashi A."/>
            <person name="Hijishita S."/>
            <person name="Honda M."/>
            <person name="Hosokawa S."/>
            <person name="Ichikawa Y."/>
            <person name="Idonuma A."/>
            <person name="Iijima M."/>
            <person name="Ikeda M."/>
            <person name="Ikeno M."/>
            <person name="Ito K."/>
            <person name="Ito S."/>
            <person name="Ito T."/>
            <person name="Ito Y."/>
            <person name="Ito Y."/>
            <person name="Iwabuchi A."/>
            <person name="Kamiya K."/>
            <person name="Karasawa W."/>
            <person name="Kurita K."/>
            <person name="Katagiri S."/>
            <person name="Kikuta A."/>
            <person name="Kobayashi H."/>
            <person name="Kobayashi N."/>
            <person name="Machita K."/>
            <person name="Maehara T."/>
            <person name="Masukawa M."/>
            <person name="Mizubayashi T."/>
            <person name="Mukai Y."/>
            <person name="Nagasaki H."/>
            <person name="Nagata Y."/>
            <person name="Naito S."/>
            <person name="Nakashima M."/>
            <person name="Nakama Y."/>
            <person name="Nakamichi Y."/>
            <person name="Nakamura M."/>
            <person name="Meguro A."/>
            <person name="Negishi M."/>
            <person name="Ohta I."/>
            <person name="Ohta T."/>
            <person name="Okamoto M."/>
            <person name="Ono N."/>
            <person name="Saji S."/>
            <person name="Sakaguchi M."/>
            <person name="Sakai K."/>
            <person name="Shibata M."/>
            <person name="Shimokawa T."/>
            <person name="Song J."/>
            <person name="Takazaki Y."/>
            <person name="Terasawa K."/>
            <person name="Tsugane M."/>
            <person name="Tsuji K."/>
            <person name="Ueda S."/>
            <person name="Waki K."/>
            <person name="Yamagata H."/>
            <person name="Yamamoto M."/>
            <person name="Yamamoto S."/>
            <person name="Yamane H."/>
            <person name="Yoshiki S."/>
            <person name="Yoshihara R."/>
            <person name="Yukawa K."/>
            <person name="Zhong H."/>
            <person name="Yano M."/>
            <person name="Yuan Q."/>
            <person name="Ouyang S."/>
            <person name="Liu J."/>
            <person name="Jones K.M."/>
            <person name="Gansberger K."/>
            <person name="Moffat K."/>
            <person name="Hill J."/>
            <person name="Bera J."/>
            <person name="Fadrosh D."/>
            <person name="Jin S."/>
            <person name="Johri S."/>
            <person name="Kim M."/>
            <person name="Overton L."/>
            <person name="Reardon M."/>
            <person name="Tsitrin T."/>
            <person name="Vuong H."/>
            <person name="Weaver B."/>
            <person name="Ciecko A."/>
            <person name="Tallon L."/>
            <person name="Jackson J."/>
            <person name="Pai G."/>
            <person name="Aken S.V."/>
            <person name="Utterback T."/>
            <person name="Reidmuller S."/>
            <person name="Feldblyum T."/>
            <person name="Hsiao J."/>
            <person name="Zismann V."/>
            <person name="Iobst S."/>
            <person name="de Vazeille A.R."/>
            <person name="Buell C.R."/>
            <person name="Ying K."/>
            <person name="Li Y."/>
            <person name="Lu T."/>
            <person name="Huang Y."/>
            <person name="Zhao Q."/>
            <person name="Feng Q."/>
            <person name="Zhang L."/>
            <person name="Zhu J."/>
            <person name="Weng Q."/>
            <person name="Mu J."/>
            <person name="Lu Y."/>
            <person name="Fan D."/>
            <person name="Liu Y."/>
            <person name="Guan J."/>
            <person name="Zhang Y."/>
            <person name="Yu S."/>
            <person name="Liu X."/>
            <person name="Zhang Y."/>
            <person name="Hong G."/>
            <person name="Han B."/>
            <person name="Choisne N."/>
            <person name="Demange N."/>
            <person name="Orjeda G."/>
            <person name="Samain S."/>
            <person name="Cattolico L."/>
            <person name="Pelletier E."/>
            <person name="Couloux A."/>
            <person name="Segurens B."/>
            <person name="Wincker P."/>
            <person name="D'Hont A."/>
            <person name="Scarpelli C."/>
            <person name="Weissenbach J."/>
            <person name="Salanoubat M."/>
            <person name="Quetier F."/>
            <person name="Yu Y."/>
            <person name="Kim H.R."/>
            <person name="Rambo T."/>
            <person name="Currie J."/>
            <person name="Collura K."/>
            <person name="Luo M."/>
            <person name="Yang T."/>
            <person name="Ammiraju J.S.S."/>
            <person name="Engler F."/>
            <person name="Soderlund C."/>
            <person name="Wing R.A."/>
            <person name="Palmer L.E."/>
            <person name="de la Bastide M."/>
            <person name="Spiegel L."/>
            <person name="Nascimento L."/>
            <person name="Zutavern T."/>
            <person name="O'Shaughnessy A."/>
            <person name="Dike S."/>
            <person name="Dedhia N."/>
            <person name="Preston R."/>
            <person name="Balija V."/>
            <person name="McCombie W.R."/>
            <person name="Chow T."/>
            <person name="Chen H."/>
            <person name="Chung M."/>
            <person name="Chen C."/>
            <person name="Shaw J."/>
            <person name="Wu H."/>
            <person name="Hsiao K."/>
            <person name="Chao Y."/>
            <person name="Chu M."/>
            <person name="Cheng C."/>
            <person name="Hour A."/>
            <person name="Lee P."/>
            <person name="Lin S."/>
            <person name="Lin Y."/>
            <person name="Liou J."/>
            <person name="Liu S."/>
            <person name="Hsing Y."/>
            <person name="Raghuvanshi S."/>
            <person name="Mohanty A."/>
            <person name="Bharti A.K."/>
            <person name="Gaur A."/>
            <person name="Gupta V."/>
            <person name="Kumar D."/>
            <person name="Ravi V."/>
            <person name="Vij S."/>
            <person name="Kapur A."/>
            <person name="Khurana P."/>
            <person name="Khurana P."/>
            <person name="Khurana J.P."/>
            <person name="Tyagi A.K."/>
            <person name="Gaikwad K."/>
            <person name="Singh A."/>
            <person name="Dalal V."/>
            <person name="Srivastava S."/>
            <person name="Dixit A."/>
            <person name="Pal A.K."/>
            <person name="Ghazi I.A."/>
            <person name="Yadav M."/>
            <person name="Pandit A."/>
            <person name="Bhargava A."/>
            <person name="Sureshbabu K."/>
            <person name="Batra K."/>
            <person name="Sharma T.R."/>
            <person name="Mohapatra T."/>
            <person name="Singh N.K."/>
            <person name="Messing J."/>
            <person name="Nelson A.B."/>
            <person name="Fuks G."/>
            <person name="Kavchok S."/>
            <person name="Keizer G."/>
            <person name="Linton E."/>
            <person name="Llaca V."/>
            <person name="Song R."/>
            <person name="Tanyolac B."/>
            <person name="Young S."/>
            <person name="Ho-Il K."/>
            <person name="Hahn J.H."/>
            <person name="Sangsakoo G."/>
            <person name="Vanavichit A."/>
            <person name="de Mattos Luiz.A.T."/>
            <person name="Zimmer P.D."/>
            <person name="Malone G."/>
            <person name="Dellagostin O."/>
            <person name="de Oliveira A.C."/>
            <person name="Bevan M."/>
            <person name="Bancroft I."/>
            <person name="Minx P."/>
            <person name="Cordum H."/>
            <person name="Wilson R."/>
            <person name="Cheng Z."/>
            <person name="Jin W."/>
            <person name="Jiang J."/>
            <person name="Leong S.A."/>
            <person name="Iwama H."/>
            <person name="Gojobori T."/>
            <person name="Itoh T."/>
            <person name="Niimura Y."/>
            <person name="Fujii Y."/>
            <person name="Habara T."/>
            <person name="Sakai H."/>
            <person name="Sato Y."/>
            <person name="Wilson G."/>
            <person name="Kumar K."/>
            <person name="McCouch S."/>
            <person name="Juretic N."/>
            <person name="Hoen D."/>
            <person name="Wright S."/>
            <person name="Bruskiewich R."/>
            <person name="Bureau T."/>
            <person name="Miyao A."/>
            <person name="Hirochika H."/>
            <person name="Nishikawa T."/>
            <person name="Kadowaki K."/>
            <person name="Sugiura M."/>
            <person name="Burr B."/>
            <person name="Sasaki T."/>
        </authorList>
    </citation>
    <scope>NUCLEOTIDE SEQUENCE [LARGE SCALE GENOMIC DNA]</scope>
    <source>
        <strain evidence="3">cv. Nipponbare</strain>
    </source>
</reference>
<organism evidence="2 3">
    <name type="scientific">Oryza sativa subsp. japonica</name>
    <name type="common">Rice</name>
    <dbReference type="NCBI Taxonomy" id="39947"/>
    <lineage>
        <taxon>Eukaryota</taxon>
        <taxon>Viridiplantae</taxon>
        <taxon>Streptophyta</taxon>
        <taxon>Embryophyta</taxon>
        <taxon>Tracheophyta</taxon>
        <taxon>Spermatophyta</taxon>
        <taxon>Magnoliopsida</taxon>
        <taxon>Liliopsida</taxon>
        <taxon>Poales</taxon>
        <taxon>Poaceae</taxon>
        <taxon>BOP clade</taxon>
        <taxon>Oryzoideae</taxon>
        <taxon>Oryzeae</taxon>
        <taxon>Oryzinae</taxon>
        <taxon>Oryza</taxon>
        <taxon>Oryza sativa</taxon>
    </lineage>
</organism>
<evidence type="ECO:0000256" key="1">
    <source>
        <dbReference type="SAM" id="MobiDB-lite"/>
    </source>
</evidence>
<feature type="region of interest" description="Disordered" evidence="1">
    <location>
        <begin position="30"/>
        <end position="56"/>
    </location>
</feature>
<proteinExistence type="predicted"/>
<gene>
    <name evidence="2" type="primary">OSJNBa0001B11.20</name>
</gene>
<reference evidence="3" key="2">
    <citation type="journal article" date="2008" name="Nucleic Acids Res.">
        <title>The rice annotation project database (RAP-DB): 2008 update.</title>
        <authorList>
            <consortium name="The rice annotation project (RAP)"/>
        </authorList>
    </citation>
    <scope>GENOME REANNOTATION</scope>
    <source>
        <strain evidence="3">cv. Nipponbare</strain>
    </source>
</reference>
<evidence type="ECO:0000313" key="2">
    <source>
        <dbReference type="EMBL" id="BAD37846.1"/>
    </source>
</evidence>